<organism evidence="1 2">
    <name type="scientific">Alkalicoccobacillus plakortidis</name>
    <dbReference type="NCBI Taxonomy" id="444060"/>
    <lineage>
        <taxon>Bacteria</taxon>
        <taxon>Bacillati</taxon>
        <taxon>Bacillota</taxon>
        <taxon>Bacilli</taxon>
        <taxon>Bacillales</taxon>
        <taxon>Bacillaceae</taxon>
        <taxon>Alkalicoccobacillus</taxon>
    </lineage>
</organism>
<gene>
    <name evidence="1" type="ORF">NDM98_05885</name>
</gene>
<comment type="caution">
    <text evidence="1">The sequence shown here is derived from an EMBL/GenBank/DDBJ whole genome shotgun (WGS) entry which is preliminary data.</text>
</comment>
<sequence>MYISLPELADYLGLPLAYIKGQVASGNIKAIHNGEEYVVSKNHFESYKKQIELKRKAIELELNEPIPEDWDAKDED</sequence>
<name>A0ABT0XGQ1_9BACI</name>
<proteinExistence type="predicted"/>
<evidence type="ECO:0000313" key="2">
    <source>
        <dbReference type="Proteomes" id="UP001203665"/>
    </source>
</evidence>
<dbReference type="RefSeq" id="WP_251605263.1">
    <property type="nucleotide sequence ID" value="NZ_JAMQJY010000001.1"/>
</dbReference>
<evidence type="ECO:0000313" key="1">
    <source>
        <dbReference type="EMBL" id="MCM2675062.1"/>
    </source>
</evidence>
<protein>
    <submittedName>
        <fullName evidence="1">Helix-turn-helix domain-containing protein</fullName>
    </submittedName>
</protein>
<dbReference type="EMBL" id="JAMQJY010000001">
    <property type="protein sequence ID" value="MCM2675062.1"/>
    <property type="molecule type" value="Genomic_DNA"/>
</dbReference>
<accession>A0ABT0XGQ1</accession>
<keyword evidence="2" id="KW-1185">Reference proteome</keyword>
<dbReference type="Proteomes" id="UP001203665">
    <property type="component" value="Unassembled WGS sequence"/>
</dbReference>
<reference evidence="1" key="1">
    <citation type="submission" date="2022-06" db="EMBL/GenBank/DDBJ databases">
        <title>Alkalicoccobacillus porphyridii sp. nov., isolated from a marine red alga, Porphyridium purpureum and reclassification of Shouchella plakortidis and Shouchella gibsonii as Alkalicoccobacillus plakortidis comb. nov. and Alkalicoccobacillus gibsonii comb. nov.</title>
        <authorList>
            <person name="Kim K.H."/>
            <person name="Lee J.K."/>
            <person name="Han D.M."/>
            <person name="Baek J.H."/>
            <person name="Jeon C.O."/>
        </authorList>
    </citation>
    <scope>NUCLEOTIDE SEQUENCE</scope>
    <source>
        <strain evidence="1">DSM 19153</strain>
    </source>
</reference>